<name>A0AAD8Y0Z5_9STRA</name>
<protein>
    <recommendedName>
        <fullName evidence="1">DUF6824 domain-containing protein</fullName>
    </recommendedName>
</protein>
<reference evidence="2" key="1">
    <citation type="submission" date="2023-06" db="EMBL/GenBank/DDBJ databases">
        <title>Survivors Of The Sea: Transcriptome response of Skeletonema marinoi to long-term dormancy.</title>
        <authorList>
            <person name="Pinder M.I.M."/>
            <person name="Kourtchenko O."/>
            <person name="Robertson E.K."/>
            <person name="Larsson T."/>
            <person name="Maumus F."/>
            <person name="Osuna-Cruz C.M."/>
            <person name="Vancaester E."/>
            <person name="Stenow R."/>
            <person name="Vandepoele K."/>
            <person name="Ploug H."/>
            <person name="Bruchert V."/>
            <person name="Godhe A."/>
            <person name="Topel M."/>
        </authorList>
    </citation>
    <scope>NUCLEOTIDE SEQUENCE</scope>
    <source>
        <strain evidence="2">R05AC</strain>
    </source>
</reference>
<dbReference type="InterPro" id="IPR049227">
    <property type="entry name" value="DUF6824"/>
</dbReference>
<proteinExistence type="predicted"/>
<evidence type="ECO:0000259" key="1">
    <source>
        <dbReference type="Pfam" id="PF20710"/>
    </source>
</evidence>
<organism evidence="2 3">
    <name type="scientific">Skeletonema marinoi</name>
    <dbReference type="NCBI Taxonomy" id="267567"/>
    <lineage>
        <taxon>Eukaryota</taxon>
        <taxon>Sar</taxon>
        <taxon>Stramenopiles</taxon>
        <taxon>Ochrophyta</taxon>
        <taxon>Bacillariophyta</taxon>
        <taxon>Coscinodiscophyceae</taxon>
        <taxon>Thalassiosirophycidae</taxon>
        <taxon>Thalassiosirales</taxon>
        <taxon>Skeletonemataceae</taxon>
        <taxon>Skeletonema</taxon>
        <taxon>Skeletonema marinoi-dohrnii complex</taxon>
    </lineage>
</organism>
<dbReference type="AlphaFoldDB" id="A0AAD8Y0Z5"/>
<dbReference type="EMBL" id="JATAAI010000025">
    <property type="protein sequence ID" value="KAK1737453.1"/>
    <property type="molecule type" value="Genomic_DNA"/>
</dbReference>
<feature type="domain" description="DUF6824" evidence="1">
    <location>
        <begin position="264"/>
        <end position="339"/>
    </location>
</feature>
<evidence type="ECO:0000313" key="2">
    <source>
        <dbReference type="EMBL" id="KAK1737453.1"/>
    </source>
</evidence>
<evidence type="ECO:0000313" key="3">
    <source>
        <dbReference type="Proteomes" id="UP001224775"/>
    </source>
</evidence>
<comment type="caution">
    <text evidence="2">The sequence shown here is derived from an EMBL/GenBank/DDBJ whole genome shotgun (WGS) entry which is preliminary data.</text>
</comment>
<sequence length="340" mass="37721">MSSTFIFISPIKRRQCGTAFTSPLSSNNVNQLCAAPSKYHHHQSGQYQRVPFHPSIVCSPLVCRSNKLKLQHEEDTTTSTSSLADTDDVVSLINIESTSHMLDSFEIGYNHIDSMYTSGDPTRKEAPLVTAQYPSKGNGNGGLLIKEGRVGIRTRNHFQPSRKYEKVWEDIAPPSTAAKTRHSDVKARSKRCNEQISLEQSLLKTSAGSAGKEEYVQKKTIESKKTKVVHLSSKPAVTATKHRSTLCTSNAKSTDAPITPTDVDVLFGRGGNINAHNTKFRELVRKYVDRYQQAARDEKTIVSTELVNTVKGYGGRFLALDNGSWYEVDDKKAKLKVSQD</sequence>
<gene>
    <name evidence="2" type="ORF">QTG54_011739</name>
</gene>
<accession>A0AAD8Y0Z5</accession>
<dbReference type="Proteomes" id="UP001224775">
    <property type="component" value="Unassembled WGS sequence"/>
</dbReference>
<keyword evidence="3" id="KW-1185">Reference proteome</keyword>
<dbReference type="Pfam" id="PF20710">
    <property type="entry name" value="DUF6824"/>
    <property type="match status" value="1"/>
</dbReference>